<keyword evidence="1" id="KW-0732">Signal</keyword>
<dbReference type="Proteomes" id="UP000831796">
    <property type="component" value="Chromosome"/>
</dbReference>
<name>A0A8T9Q1H1_9BACT</name>
<proteinExistence type="predicted"/>
<accession>A0A8T9Q1H1</accession>
<evidence type="ECO:0008006" key="4">
    <source>
        <dbReference type="Google" id="ProtNLM"/>
    </source>
</evidence>
<keyword evidence="3" id="KW-1185">Reference proteome</keyword>
<evidence type="ECO:0000313" key="2">
    <source>
        <dbReference type="EMBL" id="UOQ71596.1"/>
    </source>
</evidence>
<dbReference type="InterPro" id="IPR011250">
    <property type="entry name" value="OMP/PagP_B-barrel"/>
</dbReference>
<gene>
    <name evidence="2" type="ORF">MUN79_23750</name>
</gene>
<evidence type="ECO:0000313" key="3">
    <source>
        <dbReference type="Proteomes" id="UP000831796"/>
    </source>
</evidence>
<feature type="chain" id="PRO_5035880335" description="Outer membrane protein beta-barrel domain-containing protein" evidence="1">
    <location>
        <begin position="22"/>
        <end position="199"/>
    </location>
</feature>
<organism evidence="2 3">
    <name type="scientific">Hymenobacter cellulosilyticus</name>
    <dbReference type="NCBI Taxonomy" id="2932248"/>
    <lineage>
        <taxon>Bacteria</taxon>
        <taxon>Pseudomonadati</taxon>
        <taxon>Bacteroidota</taxon>
        <taxon>Cytophagia</taxon>
        <taxon>Cytophagales</taxon>
        <taxon>Hymenobacteraceae</taxon>
        <taxon>Hymenobacter</taxon>
    </lineage>
</organism>
<dbReference type="KEGG" id="hcu:MUN79_23750"/>
<dbReference type="EMBL" id="CP095046">
    <property type="protein sequence ID" value="UOQ71596.1"/>
    <property type="molecule type" value="Genomic_DNA"/>
</dbReference>
<protein>
    <recommendedName>
        <fullName evidence="4">Outer membrane protein beta-barrel domain-containing protein</fullName>
    </recommendedName>
</protein>
<dbReference type="RefSeq" id="WP_244675003.1">
    <property type="nucleotide sequence ID" value="NZ_CP095046.1"/>
</dbReference>
<sequence length="199" mass="20922">MLRIALPTAGLLLATTLPTLAQQPAAPVALSVGVVNSYRFQTTDSRLANYYGLGSKIQVVLHDKWRVGFAQLTSLAPKNLLTTPGLGSGHTRLAEYAVRGGAKWHIASSAYALGDIQAGIGTLHQGSSLEGLADSKSSFLTAAAEVGLGYQVTPFLALEAGASYHRYFNGNELPVATKELNNLSAELSLVGTLGLTKQR</sequence>
<reference evidence="2" key="1">
    <citation type="submission" date="2022-04" db="EMBL/GenBank/DDBJ databases">
        <title>Hymenobacter sp. isolated from the air.</title>
        <authorList>
            <person name="Won M."/>
            <person name="Lee C.-M."/>
            <person name="Woen H.-Y."/>
            <person name="Kwon S.-W."/>
        </authorList>
    </citation>
    <scope>NUCLEOTIDE SEQUENCE</scope>
    <source>
        <strain evidence="2">5116S-3</strain>
    </source>
</reference>
<dbReference type="AlphaFoldDB" id="A0A8T9Q1H1"/>
<evidence type="ECO:0000256" key="1">
    <source>
        <dbReference type="SAM" id="SignalP"/>
    </source>
</evidence>
<feature type="signal peptide" evidence="1">
    <location>
        <begin position="1"/>
        <end position="21"/>
    </location>
</feature>
<dbReference type="SUPFAM" id="SSF56925">
    <property type="entry name" value="OMPA-like"/>
    <property type="match status" value="1"/>
</dbReference>